<accession>A0AAD5BE50</accession>
<feature type="region of interest" description="Disordered" evidence="1">
    <location>
        <begin position="418"/>
        <end position="486"/>
    </location>
</feature>
<gene>
    <name evidence="2" type="ORF">KGF57_003392</name>
</gene>
<organism evidence="2 3">
    <name type="scientific">Candida theae</name>
    <dbReference type="NCBI Taxonomy" id="1198502"/>
    <lineage>
        <taxon>Eukaryota</taxon>
        <taxon>Fungi</taxon>
        <taxon>Dikarya</taxon>
        <taxon>Ascomycota</taxon>
        <taxon>Saccharomycotina</taxon>
        <taxon>Pichiomycetes</taxon>
        <taxon>Debaryomycetaceae</taxon>
        <taxon>Candida/Lodderomyces clade</taxon>
        <taxon>Candida</taxon>
    </lineage>
</organism>
<dbReference type="AlphaFoldDB" id="A0AAD5BE50"/>
<feature type="region of interest" description="Disordered" evidence="1">
    <location>
        <begin position="377"/>
        <end position="402"/>
    </location>
</feature>
<feature type="compositionally biased region" description="Polar residues" evidence="1">
    <location>
        <begin position="433"/>
        <end position="442"/>
    </location>
</feature>
<dbReference type="EMBL" id="JAIHNG010000124">
    <property type="protein sequence ID" value="KAI5957018.1"/>
    <property type="molecule type" value="Genomic_DNA"/>
</dbReference>
<protein>
    <submittedName>
        <fullName evidence="2">Uncharacterized protein</fullName>
    </submittedName>
</protein>
<feature type="compositionally biased region" description="Basic and acidic residues" evidence="1">
    <location>
        <begin position="474"/>
        <end position="484"/>
    </location>
</feature>
<keyword evidence="3" id="KW-1185">Reference proteome</keyword>
<evidence type="ECO:0000313" key="2">
    <source>
        <dbReference type="EMBL" id="KAI5957018.1"/>
    </source>
</evidence>
<evidence type="ECO:0000256" key="1">
    <source>
        <dbReference type="SAM" id="MobiDB-lite"/>
    </source>
</evidence>
<name>A0AAD5BE50_9ASCO</name>
<dbReference type="GeneID" id="76151450"/>
<feature type="compositionally biased region" description="Polar residues" evidence="1">
    <location>
        <begin position="377"/>
        <end position="387"/>
    </location>
</feature>
<dbReference type="Proteomes" id="UP001204833">
    <property type="component" value="Unassembled WGS sequence"/>
</dbReference>
<evidence type="ECO:0000313" key="3">
    <source>
        <dbReference type="Proteomes" id="UP001204833"/>
    </source>
</evidence>
<reference evidence="2 3" key="1">
    <citation type="journal article" date="2022" name="DNA Res.">
        <title>Genome analysis of five recently described species of the CUG-Ser clade uncovers Candida theae as a new hybrid lineage with pathogenic potential in the Candida parapsilosis species complex.</title>
        <authorList>
            <person name="Mixao V."/>
            <person name="Del Olmo V."/>
            <person name="Hegedusova E."/>
            <person name="Saus E."/>
            <person name="Pryszcz L."/>
            <person name="Cillingova A."/>
            <person name="Nosek J."/>
            <person name="Gabaldon T."/>
        </authorList>
    </citation>
    <scope>NUCLEOTIDE SEQUENCE [LARGE SCALE GENOMIC DNA]</scope>
    <source>
        <strain evidence="2 3">CBS 12239</strain>
    </source>
</reference>
<comment type="caution">
    <text evidence="2">The sequence shown here is derived from an EMBL/GenBank/DDBJ whole genome shotgun (WGS) entry which is preliminary data.</text>
</comment>
<sequence length="638" mass="72334">MKSVTTFIELFQELNYNLSEKRLSSSSAVSVGKQEIFAINGSLNVLTAATPVSSTQIEALRKCVGDIYSSVCYEDECEERISHFLINLHLSEFMRYHFCDFVKSLWPILVKVNTNVCDSVLFHKLVYDSLSNCPVWNWISSTILVKIATNDTTGPLIKEALASRENFAKFERMKYLNRDFTTLMNLIKLLTTVGLEASFLPNLTQPYIRYIQTVNPNFKNLIQCVLESDVAELASRQCYVQPVDRHLLHIWVESKSETLCHHINLKCLDSFRTFPNLIIKLNVSCTMGPKTRSKKVPAESFITSLAAVLADGTHKKRLDMSLQMKDVLHFNWLVQYLSLLQKKRKVAAVSTVSQCQVSPSRNIELTNEKTRLQSFSNRRTKLANLSDNGDRKGKPTRKRKKISDEWDLTSDFESSFEQIETNGRKHEPRAVLVQNNGTSSTGVDCGGSVEKDAKARKTERRKSTTSGQSGLEDGDGKDTHEPGECLHFSTEDANCTKQSSKLFVADESSKLEQSDSSQEIIAPKERYDKLATSQAPLMLNVQAPVRTSTPINAEFTEFPTITDKTSDTEGTVNVMQEALKLFSSNLVNKLKRVEFEVLHKRNDLQAQVDQEYNKIEQMQRAKLKEIQEYCKNELNKIV</sequence>
<dbReference type="RefSeq" id="XP_051608110.1">
    <property type="nucleotide sequence ID" value="XM_051752806.1"/>
</dbReference>
<proteinExistence type="predicted"/>